<dbReference type="Proteomes" id="UP001162162">
    <property type="component" value="Unassembled WGS sequence"/>
</dbReference>
<gene>
    <name evidence="1" type="ORF">NQ318_021928</name>
</gene>
<keyword evidence="2" id="KW-1185">Reference proteome</keyword>
<evidence type="ECO:0000313" key="2">
    <source>
        <dbReference type="Proteomes" id="UP001162162"/>
    </source>
</evidence>
<dbReference type="InterPro" id="IPR052709">
    <property type="entry name" value="Transposase-MT_Hybrid"/>
</dbReference>
<name>A0AAV8XLH6_9CUCU</name>
<evidence type="ECO:0008006" key="3">
    <source>
        <dbReference type="Google" id="ProtNLM"/>
    </source>
</evidence>
<accession>A0AAV8XLH6</accession>
<organism evidence="1 2">
    <name type="scientific">Aromia moschata</name>
    <dbReference type="NCBI Taxonomy" id="1265417"/>
    <lineage>
        <taxon>Eukaryota</taxon>
        <taxon>Metazoa</taxon>
        <taxon>Ecdysozoa</taxon>
        <taxon>Arthropoda</taxon>
        <taxon>Hexapoda</taxon>
        <taxon>Insecta</taxon>
        <taxon>Pterygota</taxon>
        <taxon>Neoptera</taxon>
        <taxon>Endopterygota</taxon>
        <taxon>Coleoptera</taxon>
        <taxon>Polyphaga</taxon>
        <taxon>Cucujiformia</taxon>
        <taxon>Chrysomeloidea</taxon>
        <taxon>Cerambycidae</taxon>
        <taxon>Cerambycinae</taxon>
        <taxon>Callichromatini</taxon>
        <taxon>Aromia</taxon>
    </lineage>
</organism>
<comment type="caution">
    <text evidence="1">The sequence shown here is derived from an EMBL/GenBank/DDBJ whole genome shotgun (WGS) entry which is preliminary data.</text>
</comment>
<dbReference type="AlphaFoldDB" id="A0AAV8XLH6"/>
<reference evidence="1" key="1">
    <citation type="journal article" date="2023" name="Insect Mol. Biol.">
        <title>Genome sequencing provides insights into the evolution of gene families encoding plant cell wall-degrading enzymes in longhorned beetles.</title>
        <authorList>
            <person name="Shin N.R."/>
            <person name="Okamura Y."/>
            <person name="Kirsch R."/>
            <person name="Pauchet Y."/>
        </authorList>
    </citation>
    <scope>NUCLEOTIDE SEQUENCE</scope>
    <source>
        <strain evidence="1">AMC_N1</strain>
    </source>
</reference>
<dbReference type="PANTHER" id="PTHR46060">
    <property type="entry name" value="MARINER MOS1 TRANSPOSASE-LIKE PROTEIN"/>
    <property type="match status" value="1"/>
</dbReference>
<sequence>MLVYEWHKAFSEGHEVVENLPHASRPSTSVNDDNIEKVKEIVFENHRAGIRETAEALNISYGSTQDILVDVLGMKRVAARLIPKDLIFLQKERRVKVAKEMLANVADDLHQTHHYW</sequence>
<dbReference type="EMBL" id="JAPWTK010000489">
    <property type="protein sequence ID" value="KAJ8939424.1"/>
    <property type="molecule type" value="Genomic_DNA"/>
</dbReference>
<dbReference type="PANTHER" id="PTHR46060:SF1">
    <property type="entry name" value="MARINER MOS1 TRANSPOSASE-LIKE PROTEIN"/>
    <property type="match status" value="1"/>
</dbReference>
<evidence type="ECO:0000313" key="1">
    <source>
        <dbReference type="EMBL" id="KAJ8939424.1"/>
    </source>
</evidence>
<proteinExistence type="predicted"/>
<protein>
    <recommendedName>
        <fullName evidence="3">Transposase</fullName>
    </recommendedName>
</protein>